<dbReference type="eggNOG" id="COG1579">
    <property type="taxonomic scope" value="Bacteria"/>
</dbReference>
<dbReference type="KEGG" id="dtu:Dtur_1258"/>
<organism evidence="3 4">
    <name type="scientific">Dictyoglomus turgidum (strain DSM 6724 / Z-1310)</name>
    <dbReference type="NCBI Taxonomy" id="515635"/>
    <lineage>
        <taxon>Bacteria</taxon>
        <taxon>Pseudomonadati</taxon>
        <taxon>Dictyoglomota</taxon>
        <taxon>Dictyoglomia</taxon>
        <taxon>Dictyoglomales</taxon>
        <taxon>Dictyoglomaceae</taxon>
        <taxon>Dictyoglomus</taxon>
    </lineage>
</organism>
<evidence type="ECO:0000313" key="4">
    <source>
        <dbReference type="Proteomes" id="UP000007719"/>
    </source>
</evidence>
<dbReference type="PANTHER" id="PTHR39082:SF1">
    <property type="entry name" value="SCAVENGER RECEPTOR CLASS A MEMBER 3"/>
    <property type="match status" value="1"/>
</dbReference>
<protein>
    <recommendedName>
        <fullName evidence="2">C4-type zinc ribbon domain-containing protein</fullName>
    </recommendedName>
</protein>
<dbReference type="Gene3D" id="1.10.287.1490">
    <property type="match status" value="1"/>
</dbReference>
<evidence type="ECO:0000313" key="3">
    <source>
        <dbReference type="EMBL" id="ACK42536.1"/>
    </source>
</evidence>
<name>B8E091_DICTD</name>
<dbReference type="EMBL" id="CP001251">
    <property type="protein sequence ID" value="ACK42536.1"/>
    <property type="molecule type" value="Genomic_DNA"/>
</dbReference>
<sequence length="237" mass="28390">MKRELIPKLLEIQDLQLKYRESEKNLKGLQAEFDIFKNEKLGEIKLKEENLINIRDQIKKLRDQQREKEDQLVLLKEKLTNEERRILILKNPKEVMHMEKEIENLKSLISKIEDEILNLMIELEEKTKTEKELEKAFNESKIAFDNKVKEYEEKIKNVENEIELLHIEIEDKRKEIPTDDLEEFDKLSKQKNYKPIARVNRDVCEGCKIAIPKVVLERVKRNEIVNCPNCGRILWVE</sequence>
<evidence type="ECO:0000259" key="2">
    <source>
        <dbReference type="Pfam" id="PF02591"/>
    </source>
</evidence>
<dbReference type="InterPro" id="IPR003743">
    <property type="entry name" value="Zf-RING_7"/>
</dbReference>
<dbReference type="RefSeq" id="WP_012583618.1">
    <property type="nucleotide sequence ID" value="NC_011661.1"/>
</dbReference>
<evidence type="ECO:0000256" key="1">
    <source>
        <dbReference type="SAM" id="Coils"/>
    </source>
</evidence>
<gene>
    <name evidence="3" type="ordered locus">Dtur_1258</name>
</gene>
<dbReference type="Proteomes" id="UP000007719">
    <property type="component" value="Chromosome"/>
</dbReference>
<proteinExistence type="predicted"/>
<reference evidence="4" key="1">
    <citation type="journal article" date="2016" name="Front. Microbiol.">
        <title>The complete genome sequence of hyperthermophile Dictyoglomus turgidum DSM 6724 reveals a specialized carbohydrate fermentor.</title>
        <authorList>
            <person name="Brumm P.J."/>
            <person name="Gowda K."/>
            <person name="Robb F.T."/>
            <person name="Mead D.A."/>
        </authorList>
    </citation>
    <scope>NUCLEOTIDE SEQUENCE [LARGE SCALE GENOMIC DNA]</scope>
    <source>
        <strain evidence="4">DSM 6724 / Z-1310</strain>
    </source>
</reference>
<dbReference type="Pfam" id="PF02591">
    <property type="entry name" value="Zn_ribbon_9"/>
    <property type="match status" value="1"/>
</dbReference>
<dbReference type="InParanoid" id="B8E091"/>
<keyword evidence="1" id="KW-0175">Coiled coil</keyword>
<feature type="coiled-coil region" evidence="1">
    <location>
        <begin position="12"/>
        <end position="175"/>
    </location>
</feature>
<accession>B8E091</accession>
<dbReference type="InterPro" id="IPR052376">
    <property type="entry name" value="Oxidative_Scav/Glycosyltrans"/>
</dbReference>
<keyword evidence="4" id="KW-1185">Reference proteome</keyword>
<dbReference type="OrthoDB" id="166542at2"/>
<feature type="domain" description="C4-type zinc ribbon" evidence="2">
    <location>
        <begin position="203"/>
        <end position="234"/>
    </location>
</feature>
<dbReference type="AlphaFoldDB" id="B8E091"/>
<dbReference type="HOGENOM" id="CLU_073076_1_0_0"/>
<dbReference type="EnsemblBacteria" id="ACK42536">
    <property type="protein sequence ID" value="ACK42536"/>
    <property type="gene ID" value="Dtur_1258"/>
</dbReference>
<dbReference type="PANTHER" id="PTHR39082">
    <property type="entry name" value="PHOSPHOLIPASE C-BETA-2-RELATED"/>
    <property type="match status" value="1"/>
</dbReference>